<proteinExistence type="predicted"/>
<dbReference type="InterPro" id="IPR036105">
    <property type="entry name" value="DiNase_FeMo-co_biosyn_sf"/>
</dbReference>
<dbReference type="Gene3D" id="3.30.420.130">
    <property type="entry name" value="Dinitrogenase iron-molybdenum cofactor biosynthesis domain"/>
    <property type="match status" value="1"/>
</dbReference>
<dbReference type="EMBL" id="CP050804">
    <property type="protein sequence ID" value="QJC22101.1"/>
    <property type="molecule type" value="Genomic_DNA"/>
</dbReference>
<dbReference type="InterPro" id="IPR003731">
    <property type="entry name" value="Di-Nase_FeMo-co_biosynth"/>
</dbReference>
<feature type="domain" description="Dinitrogenase iron-molybdenum cofactor biosynthesis" evidence="1">
    <location>
        <begin position="19"/>
        <end position="108"/>
    </location>
</feature>
<sequence>MRAMIRSNDMNIAINIIGDRVGSGLGKAQTMAVAHIVDGAITSWDEYEVGWNLLHGQGPEGTHHARIVRFMREHAITAVVTGHMGAPMVNTLTKLGVRPVVNISGDARQGALTAVEILNN</sequence>
<accession>A0A6H2EM08</accession>
<dbReference type="AlphaFoldDB" id="A0A6H2EM08"/>
<evidence type="ECO:0000313" key="3">
    <source>
        <dbReference type="Proteomes" id="UP000502298"/>
    </source>
</evidence>
<dbReference type="KEGG" id="arca:HC352_05995"/>
<evidence type="ECO:0000259" key="1">
    <source>
        <dbReference type="Pfam" id="PF02579"/>
    </source>
</evidence>
<keyword evidence="3" id="KW-1185">Reference proteome</keyword>
<protein>
    <recommendedName>
        <fullName evidence="1">Dinitrogenase iron-molybdenum cofactor biosynthesis domain-containing protein</fullName>
    </recommendedName>
</protein>
<organism evidence="2 3">
    <name type="scientific">Arcanobacterium buesumense</name>
    <dbReference type="NCBI Taxonomy" id="2722751"/>
    <lineage>
        <taxon>Bacteria</taxon>
        <taxon>Bacillati</taxon>
        <taxon>Actinomycetota</taxon>
        <taxon>Actinomycetes</taxon>
        <taxon>Actinomycetales</taxon>
        <taxon>Actinomycetaceae</taxon>
        <taxon>Arcanobacterium</taxon>
    </lineage>
</organism>
<name>A0A6H2EM08_9ACTO</name>
<gene>
    <name evidence="2" type="ORF">HC352_05995</name>
</gene>
<dbReference type="Pfam" id="PF02579">
    <property type="entry name" value="Nitro_FeMo-Co"/>
    <property type="match status" value="1"/>
</dbReference>
<dbReference type="Proteomes" id="UP000502298">
    <property type="component" value="Chromosome"/>
</dbReference>
<dbReference type="SUPFAM" id="SSF53146">
    <property type="entry name" value="Nitrogenase accessory factor-like"/>
    <property type="match status" value="1"/>
</dbReference>
<evidence type="ECO:0000313" key="2">
    <source>
        <dbReference type="EMBL" id="QJC22101.1"/>
    </source>
</evidence>
<reference evidence="2 3" key="1">
    <citation type="submission" date="2020-03" db="EMBL/GenBank/DDBJ databases">
        <title>Complete genome of Arcanobacterium buesumensis sp. nov. strain 2701.</title>
        <authorList>
            <person name="Borowiak M."/>
            <person name="Alssahen M."/>
            <person name="Laemmler C."/>
            <person name="Malorny B."/>
            <person name="Hassan A."/>
            <person name="Prenger-Berninghoff E."/>
            <person name="Ploetz M."/>
            <person name="Abdulmawjood A."/>
        </authorList>
    </citation>
    <scope>NUCLEOTIDE SEQUENCE [LARGE SCALE GENOMIC DNA]</scope>
    <source>
        <strain evidence="2 3">2701</strain>
    </source>
</reference>